<name>A0ABQ9HGK7_9NEOP</name>
<keyword evidence="2" id="KW-1185">Reference proteome</keyword>
<comment type="caution">
    <text evidence="1">The sequence shown here is derived from an EMBL/GenBank/DDBJ whole genome shotgun (WGS) entry which is preliminary data.</text>
</comment>
<proteinExistence type="predicted"/>
<gene>
    <name evidence="1" type="ORF">PR048_015298</name>
</gene>
<organism evidence="1 2">
    <name type="scientific">Dryococelus australis</name>
    <dbReference type="NCBI Taxonomy" id="614101"/>
    <lineage>
        <taxon>Eukaryota</taxon>
        <taxon>Metazoa</taxon>
        <taxon>Ecdysozoa</taxon>
        <taxon>Arthropoda</taxon>
        <taxon>Hexapoda</taxon>
        <taxon>Insecta</taxon>
        <taxon>Pterygota</taxon>
        <taxon>Neoptera</taxon>
        <taxon>Polyneoptera</taxon>
        <taxon>Phasmatodea</taxon>
        <taxon>Verophasmatodea</taxon>
        <taxon>Anareolatae</taxon>
        <taxon>Phasmatidae</taxon>
        <taxon>Eurycanthinae</taxon>
        <taxon>Dryococelus</taxon>
    </lineage>
</organism>
<dbReference type="EMBL" id="JARBHB010000005">
    <property type="protein sequence ID" value="KAJ8883455.1"/>
    <property type="molecule type" value="Genomic_DNA"/>
</dbReference>
<evidence type="ECO:0000313" key="2">
    <source>
        <dbReference type="Proteomes" id="UP001159363"/>
    </source>
</evidence>
<sequence>MLKLPSVFFTATRPQKLGHKPTRSSVTHSATGFTPSKVSLGRDIPSPLLNISVAKIYDGDRLHNMYKVGDLVVCKQYVESKKAEYFSSKLVLPYHEPIKFIRFLGPVTVLMGDLTNGFVVMKAHLSQIKKFCYTSG</sequence>
<dbReference type="Proteomes" id="UP001159363">
    <property type="component" value="Chromosome 4"/>
</dbReference>
<reference evidence="1 2" key="1">
    <citation type="submission" date="2023-02" db="EMBL/GenBank/DDBJ databases">
        <title>LHISI_Scaffold_Assembly.</title>
        <authorList>
            <person name="Stuart O.P."/>
            <person name="Cleave R."/>
            <person name="Magrath M.J.L."/>
            <person name="Mikheyev A.S."/>
        </authorList>
    </citation>
    <scope>NUCLEOTIDE SEQUENCE [LARGE SCALE GENOMIC DNA]</scope>
    <source>
        <strain evidence="1">Daus_M_001</strain>
        <tissue evidence="1">Leg muscle</tissue>
    </source>
</reference>
<evidence type="ECO:0000313" key="1">
    <source>
        <dbReference type="EMBL" id="KAJ8883455.1"/>
    </source>
</evidence>
<protein>
    <submittedName>
        <fullName evidence="1">Uncharacterized protein</fullName>
    </submittedName>
</protein>
<accession>A0ABQ9HGK7</accession>